<feature type="region of interest" description="Disordered" evidence="1">
    <location>
        <begin position="217"/>
        <end position="236"/>
    </location>
</feature>
<protein>
    <submittedName>
        <fullName evidence="2">Uncharacterized protein</fullName>
    </submittedName>
</protein>
<sequence>MIFRKFKKLIKESRREIFLEERERGVMRSEILDFMKNHPVILLKPQSFLYIFKYSSIRYSSAFAALSLVIIFGVSSAANNALPGDVLYNVKVGVNEKVLGLLQVSDESKAQYEIKLTETRLEEIEKVSSKDNLDEKAKDDFVLLLNKSIKKVQNYSLSIENNNNPELSLKINSELEASLNAHKEILSEISKEKENEKDSSVSDNIRGLLSNVNDNISKVQKNRQGSEDNVFAKSSTDVKESAEGKLKAVENKVNEVSNFIEKNKDLMGEESYDSAKANLDLAKSTIEDGKNDLDAENYNSAFLKFQKAMRIAQETHISVKGSIDFKINVPKVKESDKVYEDDEIRSKEGEINTDQPIHSKGMW</sequence>
<evidence type="ECO:0000313" key="2">
    <source>
        <dbReference type="EMBL" id="OGZ69770.1"/>
    </source>
</evidence>
<reference evidence="2 3" key="1">
    <citation type="journal article" date="2016" name="Nat. Commun.">
        <title>Thousands of microbial genomes shed light on interconnected biogeochemical processes in an aquifer system.</title>
        <authorList>
            <person name="Anantharaman K."/>
            <person name="Brown C.T."/>
            <person name="Hug L.A."/>
            <person name="Sharon I."/>
            <person name="Castelle C.J."/>
            <person name="Probst A.J."/>
            <person name="Thomas B.C."/>
            <person name="Singh A."/>
            <person name="Wilkins M.J."/>
            <person name="Karaoz U."/>
            <person name="Brodie E.L."/>
            <person name="Williams K.H."/>
            <person name="Hubbard S.S."/>
            <person name="Banfield J.F."/>
        </authorList>
    </citation>
    <scope>NUCLEOTIDE SEQUENCE [LARGE SCALE GENOMIC DNA]</scope>
</reference>
<evidence type="ECO:0000313" key="3">
    <source>
        <dbReference type="Proteomes" id="UP000176421"/>
    </source>
</evidence>
<dbReference type="EMBL" id="MHOS01000002">
    <property type="protein sequence ID" value="OGZ69770.1"/>
    <property type="molecule type" value="Genomic_DNA"/>
</dbReference>
<dbReference type="Proteomes" id="UP000176421">
    <property type="component" value="Unassembled WGS sequence"/>
</dbReference>
<name>A0A1G2I5S7_9BACT</name>
<evidence type="ECO:0000256" key="1">
    <source>
        <dbReference type="SAM" id="MobiDB-lite"/>
    </source>
</evidence>
<proteinExistence type="predicted"/>
<dbReference type="AlphaFoldDB" id="A0A1G2I5S7"/>
<organism evidence="2 3">
    <name type="scientific">Candidatus Staskawiczbacteria bacterium RIFCSPHIGHO2_02_FULL_34_9</name>
    <dbReference type="NCBI Taxonomy" id="1802206"/>
    <lineage>
        <taxon>Bacteria</taxon>
        <taxon>Candidatus Staskawicziibacteriota</taxon>
    </lineage>
</organism>
<comment type="caution">
    <text evidence="2">The sequence shown here is derived from an EMBL/GenBank/DDBJ whole genome shotgun (WGS) entry which is preliminary data.</text>
</comment>
<accession>A0A1G2I5S7</accession>
<gene>
    <name evidence="2" type="ORF">A3D35_03195</name>
</gene>